<proteinExistence type="inferred from homology"/>
<dbReference type="GO" id="GO:0004735">
    <property type="term" value="F:pyrroline-5-carboxylate reductase activity"/>
    <property type="evidence" value="ECO:0007669"/>
    <property type="project" value="UniProtKB-UniRule"/>
</dbReference>
<dbReference type="PANTHER" id="PTHR11645">
    <property type="entry name" value="PYRROLINE-5-CARBOXYLATE REDUCTASE"/>
    <property type="match status" value="1"/>
</dbReference>
<dbReference type="PANTHER" id="PTHR11645:SF0">
    <property type="entry name" value="PYRROLINE-5-CARBOXYLATE REDUCTASE 3"/>
    <property type="match status" value="1"/>
</dbReference>
<evidence type="ECO:0000256" key="4">
    <source>
        <dbReference type="HAMAP-Rule" id="MF_01925"/>
    </source>
</evidence>
<dbReference type="Pfam" id="PF03807">
    <property type="entry name" value="F420_oxidored"/>
    <property type="match status" value="1"/>
</dbReference>
<feature type="domain" description="Pyrroline-5-carboxylate reductase catalytic N-terminal" evidence="8">
    <location>
        <begin position="3"/>
        <end position="93"/>
    </location>
</feature>
<name>A0A1I3RET0_9BACT</name>
<dbReference type="RefSeq" id="WP_092372968.1">
    <property type="nucleotide sequence ID" value="NZ_FORX01000003.1"/>
</dbReference>
<dbReference type="SUPFAM" id="SSF51735">
    <property type="entry name" value="NAD(P)-binding Rossmann-fold domains"/>
    <property type="match status" value="1"/>
</dbReference>
<keyword evidence="11" id="KW-1185">Reference proteome</keyword>
<comment type="catalytic activity">
    <reaction evidence="4">
        <text>L-proline + NAD(+) = (S)-1-pyrroline-5-carboxylate + NADH + 2 H(+)</text>
        <dbReference type="Rhea" id="RHEA:14105"/>
        <dbReference type="ChEBI" id="CHEBI:15378"/>
        <dbReference type="ChEBI" id="CHEBI:17388"/>
        <dbReference type="ChEBI" id="CHEBI:57540"/>
        <dbReference type="ChEBI" id="CHEBI:57945"/>
        <dbReference type="ChEBI" id="CHEBI:60039"/>
        <dbReference type="EC" id="1.5.1.2"/>
    </reaction>
</comment>
<accession>A0A1I3RET0</accession>
<keyword evidence="4" id="KW-0963">Cytoplasm</keyword>
<dbReference type="Proteomes" id="UP000198635">
    <property type="component" value="Unassembled WGS sequence"/>
</dbReference>
<dbReference type="SUPFAM" id="SSF48179">
    <property type="entry name" value="6-phosphogluconate dehydrogenase C-terminal domain-like"/>
    <property type="match status" value="1"/>
</dbReference>
<dbReference type="OrthoDB" id="9805754at2"/>
<protein>
    <recommendedName>
        <fullName evidence="4 5">Pyrroline-5-carboxylate reductase</fullName>
        <shortName evidence="4">P5C reductase</shortName>
        <shortName evidence="4">P5CR</shortName>
        <ecNumber evidence="4 5">1.5.1.2</ecNumber>
    </recommendedName>
    <alternativeName>
        <fullName evidence="4">PCA reductase</fullName>
    </alternativeName>
</protein>
<dbReference type="Pfam" id="PF14748">
    <property type="entry name" value="P5CR_dimer"/>
    <property type="match status" value="1"/>
</dbReference>
<evidence type="ECO:0000256" key="7">
    <source>
        <dbReference type="RuleBase" id="RU003903"/>
    </source>
</evidence>
<comment type="catalytic activity">
    <reaction evidence="4 7">
        <text>L-proline + NADP(+) = (S)-1-pyrroline-5-carboxylate + NADPH + 2 H(+)</text>
        <dbReference type="Rhea" id="RHEA:14109"/>
        <dbReference type="ChEBI" id="CHEBI:15378"/>
        <dbReference type="ChEBI" id="CHEBI:17388"/>
        <dbReference type="ChEBI" id="CHEBI:57783"/>
        <dbReference type="ChEBI" id="CHEBI:58349"/>
        <dbReference type="ChEBI" id="CHEBI:60039"/>
        <dbReference type="EC" id="1.5.1.2"/>
    </reaction>
</comment>
<dbReference type="EC" id="1.5.1.2" evidence="4 5"/>
<comment type="subcellular location">
    <subcellularLocation>
        <location evidence="4">Cytoplasm</location>
    </subcellularLocation>
</comment>
<evidence type="ECO:0000256" key="5">
    <source>
        <dbReference type="NCBIfam" id="TIGR00112"/>
    </source>
</evidence>
<organism evidence="10 11">
    <name type="scientific">Desulfomicrobium apsheronum</name>
    <dbReference type="NCBI Taxonomy" id="52560"/>
    <lineage>
        <taxon>Bacteria</taxon>
        <taxon>Pseudomonadati</taxon>
        <taxon>Thermodesulfobacteriota</taxon>
        <taxon>Desulfovibrionia</taxon>
        <taxon>Desulfovibrionales</taxon>
        <taxon>Desulfomicrobiaceae</taxon>
        <taxon>Desulfomicrobium</taxon>
    </lineage>
</organism>
<keyword evidence="3 4" id="KW-0560">Oxidoreductase</keyword>
<comment type="pathway">
    <text evidence="4 7">Amino-acid biosynthesis; L-proline biosynthesis; L-proline from L-glutamate 5-semialdehyde: step 1/1.</text>
</comment>
<dbReference type="Gene3D" id="3.40.50.720">
    <property type="entry name" value="NAD(P)-binding Rossmann-like Domain"/>
    <property type="match status" value="1"/>
</dbReference>
<evidence type="ECO:0000259" key="9">
    <source>
        <dbReference type="Pfam" id="PF14748"/>
    </source>
</evidence>
<dbReference type="GO" id="GO:0055129">
    <property type="term" value="P:L-proline biosynthetic process"/>
    <property type="evidence" value="ECO:0007669"/>
    <property type="project" value="UniProtKB-UniRule"/>
</dbReference>
<evidence type="ECO:0000256" key="2">
    <source>
        <dbReference type="ARBA" id="ARBA00022857"/>
    </source>
</evidence>
<feature type="binding site" evidence="6">
    <location>
        <begin position="64"/>
        <end position="67"/>
    </location>
    <ligand>
        <name>NADP(+)</name>
        <dbReference type="ChEBI" id="CHEBI:58349"/>
    </ligand>
</feature>
<evidence type="ECO:0000259" key="8">
    <source>
        <dbReference type="Pfam" id="PF03807"/>
    </source>
</evidence>
<evidence type="ECO:0000313" key="11">
    <source>
        <dbReference type="Proteomes" id="UP000198635"/>
    </source>
</evidence>
<sequence length="263" mass="27675">MKRFGFIGLGNMGGAIARGLASGGAFALHGFDPSEGMCRRNADIMTIHPTALELARNSDYVLLAVKPQVMRPVLTGLVPALGPETCLVSIAAGVTLDQLVEWSGRKCPVVRVMPNTPAMVGKGVYALCFDHELLDEGRRQTMLDVFSSIGQAHVLPEKLFDAYTGLIGSGPAYVYAFMEGLIDAGVTLGLTRAQATSMVSGLVSGSALMAEAEGAHPTLLKEMVTSPGGTTIAGLNALDEHRFKFAIGRAVRAAAERSKELAD</sequence>
<reference evidence="11" key="1">
    <citation type="submission" date="2016-10" db="EMBL/GenBank/DDBJ databases">
        <authorList>
            <person name="Varghese N."/>
            <person name="Submissions S."/>
        </authorList>
    </citation>
    <scope>NUCLEOTIDE SEQUENCE [LARGE SCALE GENOMIC DNA]</scope>
    <source>
        <strain evidence="11">DSM 5918</strain>
    </source>
</reference>
<feature type="domain" description="Pyrroline-5-carboxylate reductase dimerisation" evidence="9">
    <location>
        <begin position="157"/>
        <end position="261"/>
    </location>
</feature>
<dbReference type="InterPro" id="IPR053790">
    <property type="entry name" value="P5CR-like_CS"/>
</dbReference>
<dbReference type="PIRSF" id="PIRSF000193">
    <property type="entry name" value="Pyrrol-5-carb_rd"/>
    <property type="match status" value="1"/>
</dbReference>
<dbReference type="UniPathway" id="UPA00098">
    <property type="reaction ID" value="UER00361"/>
</dbReference>
<dbReference type="FunFam" id="1.10.3730.10:FF:000001">
    <property type="entry name" value="Pyrroline-5-carboxylate reductase"/>
    <property type="match status" value="1"/>
</dbReference>
<comment type="similarity">
    <text evidence="1 4 7">Belongs to the pyrroline-5-carboxylate reductase family.</text>
</comment>
<evidence type="ECO:0000256" key="3">
    <source>
        <dbReference type="ARBA" id="ARBA00023002"/>
    </source>
</evidence>
<dbReference type="InterPro" id="IPR000304">
    <property type="entry name" value="Pyrroline-COOH_reductase"/>
</dbReference>
<comment type="function">
    <text evidence="4">Catalyzes the reduction of 1-pyrroline-5-carboxylate (PCA) to L-proline.</text>
</comment>
<dbReference type="NCBIfam" id="TIGR00112">
    <property type="entry name" value="proC"/>
    <property type="match status" value="1"/>
</dbReference>
<evidence type="ECO:0000313" key="10">
    <source>
        <dbReference type="EMBL" id="SFJ43861.1"/>
    </source>
</evidence>
<keyword evidence="4 7" id="KW-0028">Amino-acid biosynthesis</keyword>
<dbReference type="Gene3D" id="1.10.3730.10">
    <property type="entry name" value="ProC C-terminal domain-like"/>
    <property type="match status" value="1"/>
</dbReference>
<evidence type="ECO:0000256" key="6">
    <source>
        <dbReference type="PIRSR" id="PIRSR000193-1"/>
    </source>
</evidence>
<dbReference type="InterPro" id="IPR028939">
    <property type="entry name" value="P5C_Rdtase_cat_N"/>
</dbReference>
<dbReference type="GO" id="GO:0005737">
    <property type="term" value="C:cytoplasm"/>
    <property type="evidence" value="ECO:0007669"/>
    <property type="project" value="UniProtKB-SubCell"/>
</dbReference>
<keyword evidence="2 4" id="KW-0521">NADP</keyword>
<dbReference type="InterPro" id="IPR036291">
    <property type="entry name" value="NAD(P)-bd_dom_sf"/>
</dbReference>
<feature type="binding site" evidence="6">
    <location>
        <begin position="7"/>
        <end position="12"/>
    </location>
    <ligand>
        <name>NADP(+)</name>
        <dbReference type="ChEBI" id="CHEBI:58349"/>
    </ligand>
</feature>
<dbReference type="AlphaFoldDB" id="A0A1I3RET0"/>
<dbReference type="HAMAP" id="MF_01925">
    <property type="entry name" value="P5C_reductase"/>
    <property type="match status" value="1"/>
</dbReference>
<dbReference type="EMBL" id="FORX01000003">
    <property type="protein sequence ID" value="SFJ43861.1"/>
    <property type="molecule type" value="Genomic_DNA"/>
</dbReference>
<evidence type="ECO:0000256" key="1">
    <source>
        <dbReference type="ARBA" id="ARBA00005525"/>
    </source>
</evidence>
<dbReference type="PROSITE" id="PS00521">
    <property type="entry name" value="P5CR"/>
    <property type="match status" value="1"/>
</dbReference>
<keyword evidence="4 7" id="KW-0641">Proline biosynthesis</keyword>
<dbReference type="InterPro" id="IPR008927">
    <property type="entry name" value="6-PGluconate_DH-like_C_sf"/>
</dbReference>
<dbReference type="STRING" id="52560.SAMN04488082_103112"/>
<dbReference type="InterPro" id="IPR029036">
    <property type="entry name" value="P5CR_dimer"/>
</dbReference>
<gene>
    <name evidence="4" type="primary">proC</name>
    <name evidence="10" type="ORF">SAMN04488082_103112</name>
</gene>